<dbReference type="InterPro" id="IPR036121">
    <property type="entry name" value="ATPase_F1/V1/A1_a/bsu_N_sf"/>
</dbReference>
<keyword evidence="3" id="KW-0813">Transport</keyword>
<dbReference type="GO" id="GO:0045259">
    <property type="term" value="C:proton-transporting ATP synthase complex"/>
    <property type="evidence" value="ECO:0007669"/>
    <property type="project" value="UniProtKB-KW"/>
</dbReference>
<dbReference type="Gene3D" id="3.40.50.300">
    <property type="entry name" value="P-loop containing nucleotide triphosphate hydrolases"/>
    <property type="match status" value="1"/>
</dbReference>
<evidence type="ECO:0000313" key="15">
    <source>
        <dbReference type="EMBL" id="CAB4582311.1"/>
    </source>
</evidence>
<comment type="subcellular location">
    <subcellularLocation>
        <location evidence="1">Membrane</location>
        <topology evidence="1">Peripheral membrane protein</topology>
    </subcellularLocation>
</comment>
<dbReference type="FunFam" id="1.20.150.20:FF:000001">
    <property type="entry name" value="ATP synthase subunit alpha"/>
    <property type="match status" value="1"/>
</dbReference>
<evidence type="ECO:0000259" key="14">
    <source>
        <dbReference type="Pfam" id="PF02874"/>
    </source>
</evidence>
<evidence type="ECO:0000259" key="12">
    <source>
        <dbReference type="Pfam" id="PF00006"/>
    </source>
</evidence>
<dbReference type="InterPro" id="IPR033732">
    <property type="entry name" value="ATP_synth_F1_a_nt-bd_dom"/>
</dbReference>
<evidence type="ECO:0000256" key="5">
    <source>
        <dbReference type="ARBA" id="ARBA00022840"/>
    </source>
</evidence>
<evidence type="ECO:0000256" key="11">
    <source>
        <dbReference type="SAM" id="MobiDB-lite"/>
    </source>
</evidence>
<keyword evidence="9" id="KW-0139">CF(1)</keyword>
<evidence type="ECO:0000256" key="4">
    <source>
        <dbReference type="ARBA" id="ARBA00022741"/>
    </source>
</evidence>
<feature type="domain" description="ATPase F1/V1/A1 complex alpha/beta subunit nucleotide-binding" evidence="12">
    <location>
        <begin position="152"/>
        <end position="367"/>
    </location>
</feature>
<keyword evidence="7" id="KW-0406">Ion transport</keyword>
<dbReference type="SUPFAM" id="SSF47917">
    <property type="entry name" value="C-terminal domain of alpha and beta subunits of F1 ATP synthase"/>
    <property type="match status" value="1"/>
</dbReference>
<evidence type="ECO:0000256" key="7">
    <source>
        <dbReference type="ARBA" id="ARBA00023065"/>
    </source>
</evidence>
<dbReference type="InterPro" id="IPR027417">
    <property type="entry name" value="P-loop_NTPase"/>
</dbReference>
<dbReference type="PANTHER" id="PTHR48082">
    <property type="entry name" value="ATP SYNTHASE SUBUNIT ALPHA, MITOCHONDRIAL"/>
    <property type="match status" value="1"/>
</dbReference>
<evidence type="ECO:0000256" key="2">
    <source>
        <dbReference type="ARBA" id="ARBA00008936"/>
    </source>
</evidence>
<protein>
    <submittedName>
        <fullName evidence="15">Unannotated protein</fullName>
    </submittedName>
</protein>
<dbReference type="HAMAP" id="MF_01346">
    <property type="entry name" value="ATP_synth_alpha_bact"/>
    <property type="match status" value="1"/>
</dbReference>
<dbReference type="Pfam" id="PF00006">
    <property type="entry name" value="ATP-synt_ab"/>
    <property type="match status" value="1"/>
</dbReference>
<keyword evidence="10" id="KW-0066">ATP synthesis</keyword>
<evidence type="ECO:0000256" key="6">
    <source>
        <dbReference type="ARBA" id="ARBA00022967"/>
    </source>
</evidence>
<dbReference type="EMBL" id="CAEZTS010000095">
    <property type="protein sequence ID" value="CAB4582311.1"/>
    <property type="molecule type" value="Genomic_DNA"/>
</dbReference>
<dbReference type="Gene3D" id="2.40.30.20">
    <property type="match status" value="1"/>
</dbReference>
<dbReference type="PROSITE" id="PS00152">
    <property type="entry name" value="ATPASE_ALPHA_BETA"/>
    <property type="match status" value="1"/>
</dbReference>
<dbReference type="FunFam" id="2.40.30.20:FF:000001">
    <property type="entry name" value="ATP synthase subunit alpha"/>
    <property type="match status" value="1"/>
</dbReference>
<organism evidence="15">
    <name type="scientific">freshwater metagenome</name>
    <dbReference type="NCBI Taxonomy" id="449393"/>
    <lineage>
        <taxon>unclassified sequences</taxon>
        <taxon>metagenomes</taxon>
        <taxon>ecological metagenomes</taxon>
    </lineage>
</organism>
<keyword evidence="5" id="KW-0067">ATP-binding</keyword>
<dbReference type="NCBIfam" id="NF009884">
    <property type="entry name" value="PRK13343.1"/>
    <property type="match status" value="1"/>
</dbReference>
<feature type="region of interest" description="Disordered" evidence="11">
    <location>
        <begin position="510"/>
        <end position="530"/>
    </location>
</feature>
<dbReference type="GO" id="GO:0005524">
    <property type="term" value="F:ATP binding"/>
    <property type="evidence" value="ECO:0007669"/>
    <property type="project" value="UniProtKB-KW"/>
</dbReference>
<dbReference type="InterPro" id="IPR000793">
    <property type="entry name" value="ATP_synth_asu_C"/>
</dbReference>
<dbReference type="PIRSF" id="PIRSF039088">
    <property type="entry name" value="F_ATPase_subunit_alpha"/>
    <property type="match status" value="1"/>
</dbReference>
<accession>A0A6J6F0H8</accession>
<evidence type="ECO:0000256" key="9">
    <source>
        <dbReference type="ARBA" id="ARBA00023196"/>
    </source>
</evidence>
<feature type="compositionally biased region" description="Polar residues" evidence="11">
    <location>
        <begin position="520"/>
        <end position="530"/>
    </location>
</feature>
<dbReference type="Gene3D" id="1.20.150.20">
    <property type="entry name" value="ATP synthase alpha/beta chain, C-terminal domain"/>
    <property type="match status" value="1"/>
</dbReference>
<dbReference type="SUPFAM" id="SSF50615">
    <property type="entry name" value="N-terminal domain of alpha and beta subunits of F1 ATP synthase"/>
    <property type="match status" value="1"/>
</dbReference>
<dbReference type="InterPro" id="IPR038376">
    <property type="entry name" value="ATP_synth_asu_C_sf"/>
</dbReference>
<dbReference type="Pfam" id="PF02874">
    <property type="entry name" value="ATP-synt_ab_N"/>
    <property type="match status" value="1"/>
</dbReference>
<dbReference type="InterPro" id="IPR020003">
    <property type="entry name" value="ATPase_a/bsu_AS"/>
</dbReference>
<dbReference type="InterPro" id="IPR005294">
    <property type="entry name" value="ATP_synth_F1_asu"/>
</dbReference>
<dbReference type="CDD" id="cd01132">
    <property type="entry name" value="F1-ATPase_alpha_CD"/>
    <property type="match status" value="1"/>
</dbReference>
<dbReference type="GO" id="GO:0046933">
    <property type="term" value="F:proton-transporting ATP synthase activity, rotational mechanism"/>
    <property type="evidence" value="ECO:0007669"/>
    <property type="project" value="InterPro"/>
</dbReference>
<feature type="domain" description="ATPase F1/V1/A1 complex alpha/beta subunit N-terminal" evidence="14">
    <location>
        <begin position="30"/>
        <end position="95"/>
    </location>
</feature>
<proteinExistence type="inferred from homology"/>
<keyword evidence="6" id="KW-1278">Translocase</keyword>
<evidence type="ECO:0000256" key="10">
    <source>
        <dbReference type="ARBA" id="ARBA00023310"/>
    </source>
</evidence>
<keyword evidence="4" id="KW-0547">Nucleotide-binding</keyword>
<dbReference type="CDD" id="cd18113">
    <property type="entry name" value="ATP-synt_F1_alpha_C"/>
    <property type="match status" value="1"/>
</dbReference>
<dbReference type="GO" id="GO:0043531">
    <property type="term" value="F:ADP binding"/>
    <property type="evidence" value="ECO:0007669"/>
    <property type="project" value="TreeGrafter"/>
</dbReference>
<dbReference type="AlphaFoldDB" id="A0A6J6F0H8"/>
<dbReference type="SUPFAM" id="SSF52540">
    <property type="entry name" value="P-loop containing nucleoside triphosphate hydrolases"/>
    <property type="match status" value="1"/>
</dbReference>
<evidence type="ECO:0000259" key="13">
    <source>
        <dbReference type="Pfam" id="PF00306"/>
    </source>
</evidence>
<keyword evidence="8" id="KW-0472">Membrane</keyword>
<dbReference type="NCBIfam" id="TIGR00962">
    <property type="entry name" value="atpA"/>
    <property type="match status" value="1"/>
</dbReference>
<comment type="similarity">
    <text evidence="2">Belongs to the ATPase alpha/beta chains family.</text>
</comment>
<dbReference type="InterPro" id="IPR023366">
    <property type="entry name" value="ATP_synth_asu-like_sf"/>
</dbReference>
<feature type="domain" description="ATP synthase alpha subunit C-terminal" evidence="13">
    <location>
        <begin position="374"/>
        <end position="484"/>
    </location>
</feature>
<reference evidence="15" key="1">
    <citation type="submission" date="2020-05" db="EMBL/GenBank/DDBJ databases">
        <authorList>
            <person name="Chiriac C."/>
            <person name="Salcher M."/>
            <person name="Ghai R."/>
            <person name="Kavagutti S V."/>
        </authorList>
    </citation>
    <scope>NUCLEOTIDE SEQUENCE</scope>
</reference>
<dbReference type="PANTHER" id="PTHR48082:SF2">
    <property type="entry name" value="ATP SYNTHASE SUBUNIT ALPHA, MITOCHONDRIAL"/>
    <property type="match status" value="1"/>
</dbReference>
<name>A0A6J6F0H8_9ZZZZ</name>
<sequence length="530" mass="56246">MAELTLSAADIASAIKKNLEGFTPSLEARTVGRVTEVGDGIARISGLPDCAVNELLEFEDGTKGLALNLEEEAIGAVVLGDSDRIEEGQTVKATGQILSVPVGEGVLGRVVNALGEPIDGKGPLVGVQARRMEIQAPGIMGRKPVHEPMQTGIKAIDAMTPIGRGQRELIIGDRKTGKTTVAIDTILNQKGQGVKCIYVAIGQKGSTVAQTVEVLRQAGALEYTVVVVAPASDSAPFKYLAPYAGCAMGQHWMENSQHALVVYDDLSKQAEAYRQMSLLLRRPPGREAYPGDVFYLHSRLLERAAKLSDANGAGSLTALPVIETKAGDVSAYIPTNVISITDGQVYLQDNLFKSGVRPAVDVGISVSRVGGAAQVPSMKGVAGTLKLDLAQFRELEAFATFGSELDAISKAQLERGYRLVELLKQPLNSPMPVEEQVVSIFAGTKGYLDDIAVSDVRRFETELLDHMRSRHGSVLADLRTKKVGDDLGGIVQAFKDGFVAANAAARKANEAASDAEQVGEAQSTKTLVTE</sequence>
<dbReference type="Pfam" id="PF00306">
    <property type="entry name" value="ATP-synt_ab_C"/>
    <property type="match status" value="1"/>
</dbReference>
<evidence type="ECO:0000256" key="1">
    <source>
        <dbReference type="ARBA" id="ARBA00004170"/>
    </source>
</evidence>
<gene>
    <name evidence="15" type="ORF">UFOPK1722_01126</name>
</gene>
<dbReference type="InterPro" id="IPR000194">
    <property type="entry name" value="ATPase_F1/V1/A1_a/bsu_nucl-bd"/>
</dbReference>
<dbReference type="CDD" id="cd18116">
    <property type="entry name" value="ATP-synt_F1_alpha_N"/>
    <property type="match status" value="1"/>
</dbReference>
<evidence type="ECO:0000256" key="8">
    <source>
        <dbReference type="ARBA" id="ARBA00023136"/>
    </source>
</evidence>
<evidence type="ECO:0000256" key="3">
    <source>
        <dbReference type="ARBA" id="ARBA00022448"/>
    </source>
</evidence>
<dbReference type="InterPro" id="IPR004100">
    <property type="entry name" value="ATPase_F1/V1/A1_a/bsu_N"/>
</dbReference>
<dbReference type="FunFam" id="3.40.50.300:FF:000002">
    <property type="entry name" value="ATP synthase subunit alpha"/>
    <property type="match status" value="1"/>
</dbReference>